<reference evidence="2" key="2">
    <citation type="submission" date="2015-06" db="UniProtKB">
        <authorList>
            <consortium name="EnsemblMetazoa"/>
        </authorList>
    </citation>
    <scope>IDENTIFICATION</scope>
</reference>
<keyword evidence="3" id="KW-1185">Reference proteome</keyword>
<evidence type="ECO:0000313" key="2">
    <source>
        <dbReference type="EnsemblMetazoa" id="tetur02g08930.1"/>
    </source>
</evidence>
<dbReference type="HOGENOM" id="CLU_048807_0_0_1"/>
<evidence type="ECO:0008006" key="4">
    <source>
        <dbReference type="Google" id="ProtNLM"/>
    </source>
</evidence>
<evidence type="ECO:0000313" key="3">
    <source>
        <dbReference type="Proteomes" id="UP000015104"/>
    </source>
</evidence>
<feature type="transmembrane region" description="Helical" evidence="1">
    <location>
        <begin position="137"/>
        <end position="161"/>
    </location>
</feature>
<sequence>MHFLSLFERLLVNFACLRKGYQQSSEITKPLNPHFDLINWTIRLTTIVNLYRFVHLIISTDSRVNIYLGDPLYQSQDRGLLYSTMIFAMVVMFIAREMFLFLEANGYLTILKVLNTLKSSNNQHFDHQMTPLKMSTFLRVLNFECLTICASMFLSIPFILILLNCPLIVNLLSFSIPSLLIYALLWSISLCFSSIFLLNAIFAQGACIIICGTYYFFKLKSLCETIDSIITHHYQQVKPRIDQLQVKSFLVDVTLYLNEIDLHIKTLRYVILYFFLLITLNNNFYIFVGLIAKTKNEIVNNLISAYGVLVVLLISLLCYIASDFVEMINYVACKLNHVIVNFNGLSIATKLKTIEFLDRSKSSYIGIKAGDFLILNKINFILFLLENASTLLLLTVNLRPILD</sequence>
<dbReference type="EnsemblMetazoa" id="tetur02g08930.1">
    <property type="protein sequence ID" value="tetur02g08930.1"/>
    <property type="gene ID" value="tetur02g08930"/>
</dbReference>
<feature type="transmembrane region" description="Helical" evidence="1">
    <location>
        <begin position="80"/>
        <end position="102"/>
    </location>
</feature>
<proteinExistence type="predicted"/>
<dbReference type="EMBL" id="CAEY01000813">
    <property type="status" value="NOT_ANNOTATED_CDS"/>
    <property type="molecule type" value="Genomic_DNA"/>
</dbReference>
<accession>T1JWN8</accession>
<protein>
    <recommendedName>
        <fullName evidence="4">Gustatory receptor</fullName>
    </recommendedName>
</protein>
<feature type="transmembrane region" description="Helical" evidence="1">
    <location>
        <begin position="378"/>
        <end position="398"/>
    </location>
</feature>
<reference evidence="3" key="1">
    <citation type="submission" date="2011-08" db="EMBL/GenBank/DDBJ databases">
        <authorList>
            <person name="Rombauts S."/>
        </authorList>
    </citation>
    <scope>NUCLEOTIDE SEQUENCE</scope>
    <source>
        <strain evidence="3">London</strain>
    </source>
</reference>
<feature type="transmembrane region" description="Helical" evidence="1">
    <location>
        <begin position="167"/>
        <end position="188"/>
    </location>
</feature>
<feature type="transmembrane region" description="Helical" evidence="1">
    <location>
        <begin position="270"/>
        <end position="291"/>
    </location>
</feature>
<keyword evidence="1" id="KW-1133">Transmembrane helix</keyword>
<feature type="transmembrane region" description="Helical" evidence="1">
    <location>
        <begin position="303"/>
        <end position="322"/>
    </location>
</feature>
<name>T1JWN8_TETUR</name>
<keyword evidence="1" id="KW-0472">Membrane</keyword>
<dbReference type="Proteomes" id="UP000015104">
    <property type="component" value="Unassembled WGS sequence"/>
</dbReference>
<keyword evidence="1" id="KW-0812">Transmembrane</keyword>
<feature type="transmembrane region" description="Helical" evidence="1">
    <location>
        <begin position="195"/>
        <end position="217"/>
    </location>
</feature>
<organism evidence="2 3">
    <name type="scientific">Tetranychus urticae</name>
    <name type="common">Two-spotted spider mite</name>
    <dbReference type="NCBI Taxonomy" id="32264"/>
    <lineage>
        <taxon>Eukaryota</taxon>
        <taxon>Metazoa</taxon>
        <taxon>Ecdysozoa</taxon>
        <taxon>Arthropoda</taxon>
        <taxon>Chelicerata</taxon>
        <taxon>Arachnida</taxon>
        <taxon>Acari</taxon>
        <taxon>Acariformes</taxon>
        <taxon>Trombidiformes</taxon>
        <taxon>Prostigmata</taxon>
        <taxon>Eleutherengona</taxon>
        <taxon>Raphignathae</taxon>
        <taxon>Tetranychoidea</taxon>
        <taxon>Tetranychidae</taxon>
        <taxon>Tetranychus</taxon>
    </lineage>
</organism>
<evidence type="ECO:0000256" key="1">
    <source>
        <dbReference type="SAM" id="Phobius"/>
    </source>
</evidence>
<dbReference type="AlphaFoldDB" id="T1JWN8"/>